<dbReference type="PANTHER" id="PTHR47435">
    <property type="entry name" value="KELCH REPEAT PROTEIN (AFU_ORTHOLOGUE AFUA_5G12780)"/>
    <property type="match status" value="1"/>
</dbReference>
<keyword evidence="4" id="KW-1133">Transmembrane helix</keyword>
<evidence type="ECO:0000313" key="7">
    <source>
        <dbReference type="Proteomes" id="UP000800041"/>
    </source>
</evidence>
<evidence type="ECO:0000256" key="3">
    <source>
        <dbReference type="SAM" id="MobiDB-lite"/>
    </source>
</evidence>
<protein>
    <recommendedName>
        <fullName evidence="8">Kelch repeat protein</fullName>
    </recommendedName>
</protein>
<feature type="compositionally biased region" description="Pro residues" evidence="3">
    <location>
        <begin position="48"/>
        <end position="62"/>
    </location>
</feature>
<evidence type="ECO:0000256" key="4">
    <source>
        <dbReference type="SAM" id="Phobius"/>
    </source>
</evidence>
<keyword evidence="5" id="KW-0732">Signal</keyword>
<sequence length="847" mass="93807">MVTSLSHVALIAGLFCFTVAQQSSPQGPPNGWAGPPSGRYGPGEFRPSGPPQSGPPSNPPPFGAYSQGAPPGLSPPGFGAPYVSHRAKHGSFIIGDFLYIDGGEYIYSNNGTRTSYAYNKTLAIDLSKDWNTMAETPGAKGPKTVEIDKGTCPNLNEIHFWEDLDGTVYAFGGEYSTLNPPESPIPPQSFWAFHAEPNEIGEWKEVTNKDDPVWTSLPRRSYGLSTYGRELGGFNLGGCFNDRTSEGVLSLSCEPAEGLQTFDFKSKSWANEPSGGIGASHKHERAILSHGAMVHVPIWGSKGLLVTIGGLVSEPSADGQQHEVTFGSMREIHVYDPASKNRFIQFATGDVPDERQDFCAVGAMGPDRSSYEIYIYGGRGSKPVVPSTDFNANRTPPPEDQKQFLSPNRGPFSQSSSNSPPTKRDRSSFSDVYILTLPSFNYYRINSDRAPGTPFDDSRIQHTCHLRGSMFLSIGGVSGSDDSNTNTWEQEEMYVEGISVFDTHSLEWREDFDAEKGRRGYERSDLVSQGYEDGNWPEKWTDPELQALFMGRPNQPPVVSSQPEEEEEDDDESPSIIGPVVGAIVGLVVMLVVAGVAMFIWHKRKIAKIEERNAMELRERKEAAVELEAGPSVGRWDSGNSNPPRNSSFAPAPPPARRLSMSTTSNPDVQRAASTYGDGTGTWQSGTGTTVSTSTASASVSARIQAIPETDNPFLISPVSGEVEDYWEGRPDPPVIHELDASERRSREGIRSEGGRSTMSHESRASEWKEREARREHDERIAQEKAERVETEREARREHERIAQERAERVELEREARREREERIAQERAEREELEREQRQREERWPL</sequence>
<accession>A0A6G1GX30</accession>
<feature type="compositionally biased region" description="Polar residues" evidence="3">
    <location>
        <begin position="403"/>
        <end position="421"/>
    </location>
</feature>
<dbReference type="InterPro" id="IPR011043">
    <property type="entry name" value="Gal_Oxase/kelch_b-propeller"/>
</dbReference>
<keyword evidence="7" id="KW-1185">Reference proteome</keyword>
<dbReference type="Gene3D" id="2.120.10.80">
    <property type="entry name" value="Kelch-type beta propeller"/>
    <property type="match status" value="1"/>
</dbReference>
<dbReference type="GO" id="GO:0019760">
    <property type="term" value="P:glucosinolate metabolic process"/>
    <property type="evidence" value="ECO:0007669"/>
    <property type="project" value="UniProtKB-ARBA"/>
</dbReference>
<feature type="region of interest" description="Disordered" evidence="3">
    <location>
        <begin position="725"/>
        <end position="847"/>
    </location>
</feature>
<dbReference type="Proteomes" id="UP000800041">
    <property type="component" value="Unassembled WGS sequence"/>
</dbReference>
<evidence type="ECO:0008006" key="8">
    <source>
        <dbReference type="Google" id="ProtNLM"/>
    </source>
</evidence>
<feature type="compositionally biased region" description="Basic and acidic residues" evidence="3">
    <location>
        <begin position="727"/>
        <end position="847"/>
    </location>
</feature>
<dbReference type="InterPro" id="IPR015915">
    <property type="entry name" value="Kelch-typ_b-propeller"/>
</dbReference>
<dbReference type="SUPFAM" id="SSF50965">
    <property type="entry name" value="Galactose oxidase, central domain"/>
    <property type="match status" value="1"/>
</dbReference>
<keyword evidence="1" id="KW-0677">Repeat</keyword>
<keyword evidence="2" id="KW-0408">Iron</keyword>
<feature type="chain" id="PRO_5026158757" description="Kelch repeat protein" evidence="5">
    <location>
        <begin position="21"/>
        <end position="847"/>
    </location>
</feature>
<feature type="transmembrane region" description="Helical" evidence="4">
    <location>
        <begin position="576"/>
        <end position="601"/>
    </location>
</feature>
<evidence type="ECO:0000256" key="1">
    <source>
        <dbReference type="ARBA" id="ARBA00022737"/>
    </source>
</evidence>
<keyword evidence="4" id="KW-0472">Membrane</keyword>
<reference evidence="6" key="1">
    <citation type="journal article" date="2020" name="Stud. Mycol.">
        <title>101 Dothideomycetes genomes: a test case for predicting lifestyles and emergence of pathogens.</title>
        <authorList>
            <person name="Haridas S."/>
            <person name="Albert R."/>
            <person name="Binder M."/>
            <person name="Bloem J."/>
            <person name="Labutti K."/>
            <person name="Salamov A."/>
            <person name="Andreopoulos B."/>
            <person name="Baker S."/>
            <person name="Barry K."/>
            <person name="Bills G."/>
            <person name="Bluhm B."/>
            <person name="Cannon C."/>
            <person name="Castanera R."/>
            <person name="Culley D."/>
            <person name="Daum C."/>
            <person name="Ezra D."/>
            <person name="Gonzalez J."/>
            <person name="Henrissat B."/>
            <person name="Kuo A."/>
            <person name="Liang C."/>
            <person name="Lipzen A."/>
            <person name="Lutzoni F."/>
            <person name="Magnuson J."/>
            <person name="Mondo S."/>
            <person name="Nolan M."/>
            <person name="Ohm R."/>
            <person name="Pangilinan J."/>
            <person name="Park H.-J."/>
            <person name="Ramirez L."/>
            <person name="Alfaro M."/>
            <person name="Sun H."/>
            <person name="Tritt A."/>
            <person name="Yoshinaga Y."/>
            <person name="Zwiers L.-H."/>
            <person name="Turgeon B."/>
            <person name="Goodwin S."/>
            <person name="Spatafora J."/>
            <person name="Crous P."/>
            <person name="Grigoriev I."/>
        </authorList>
    </citation>
    <scope>NUCLEOTIDE SEQUENCE</scope>
    <source>
        <strain evidence="6">CBS 113979</strain>
    </source>
</reference>
<evidence type="ECO:0000256" key="5">
    <source>
        <dbReference type="SAM" id="SignalP"/>
    </source>
</evidence>
<feature type="region of interest" description="Disordered" evidence="3">
    <location>
        <begin position="550"/>
        <end position="575"/>
    </location>
</feature>
<feature type="compositionally biased region" description="Acidic residues" evidence="3">
    <location>
        <begin position="563"/>
        <end position="573"/>
    </location>
</feature>
<name>A0A6G1GX30_9PEZI</name>
<feature type="region of interest" description="Disordered" evidence="3">
    <location>
        <begin position="25"/>
        <end position="70"/>
    </location>
</feature>
<feature type="region of interest" description="Disordered" evidence="3">
    <location>
        <begin position="625"/>
        <end position="692"/>
    </location>
</feature>
<dbReference type="OrthoDB" id="10251809at2759"/>
<proteinExistence type="predicted"/>
<dbReference type="EMBL" id="ML977163">
    <property type="protein sequence ID" value="KAF1985330.1"/>
    <property type="molecule type" value="Genomic_DNA"/>
</dbReference>
<gene>
    <name evidence="6" type="ORF">K402DRAFT_455289</name>
</gene>
<organism evidence="6 7">
    <name type="scientific">Aulographum hederae CBS 113979</name>
    <dbReference type="NCBI Taxonomy" id="1176131"/>
    <lineage>
        <taxon>Eukaryota</taxon>
        <taxon>Fungi</taxon>
        <taxon>Dikarya</taxon>
        <taxon>Ascomycota</taxon>
        <taxon>Pezizomycotina</taxon>
        <taxon>Dothideomycetes</taxon>
        <taxon>Pleosporomycetidae</taxon>
        <taxon>Aulographales</taxon>
        <taxon>Aulographaceae</taxon>
    </lineage>
</organism>
<evidence type="ECO:0000256" key="2">
    <source>
        <dbReference type="ARBA" id="ARBA00023004"/>
    </source>
</evidence>
<evidence type="ECO:0000313" key="6">
    <source>
        <dbReference type="EMBL" id="KAF1985330.1"/>
    </source>
</evidence>
<keyword evidence="4" id="KW-0812">Transmembrane</keyword>
<feature type="compositionally biased region" description="Low complexity" evidence="3">
    <location>
        <begin position="681"/>
        <end position="692"/>
    </location>
</feature>
<dbReference type="AlphaFoldDB" id="A0A6G1GX30"/>
<feature type="region of interest" description="Disordered" evidence="3">
    <location>
        <begin position="385"/>
        <end position="427"/>
    </location>
</feature>
<feature type="compositionally biased region" description="Low complexity" evidence="3">
    <location>
        <begin position="640"/>
        <end position="650"/>
    </location>
</feature>
<dbReference type="PANTHER" id="PTHR47435:SF4">
    <property type="entry name" value="KELCH REPEAT PROTEIN (AFU_ORTHOLOGUE AFUA_5G12780)"/>
    <property type="match status" value="1"/>
</dbReference>
<feature type="signal peptide" evidence="5">
    <location>
        <begin position="1"/>
        <end position="20"/>
    </location>
</feature>